<evidence type="ECO:0008006" key="3">
    <source>
        <dbReference type="Google" id="ProtNLM"/>
    </source>
</evidence>
<comment type="caution">
    <text evidence="1">The sequence shown here is derived from an EMBL/GenBank/DDBJ whole genome shotgun (WGS) entry which is preliminary data.</text>
</comment>
<accession>A0ABD3FWU1</accession>
<proteinExistence type="predicted"/>
<name>A0ABD3FWU1_9STRA</name>
<protein>
    <recommendedName>
        <fullName evidence="3">RXLR phytopathogen effector protein WY-domain domain-containing protein</fullName>
    </recommendedName>
</protein>
<dbReference type="AlphaFoldDB" id="A0ABD3FWU1"/>
<evidence type="ECO:0000313" key="2">
    <source>
        <dbReference type="Proteomes" id="UP001632037"/>
    </source>
</evidence>
<reference evidence="1 2" key="1">
    <citation type="submission" date="2024-09" db="EMBL/GenBank/DDBJ databases">
        <title>Genome sequencing and assembly of Phytophthora oleae, isolate VK10A, causative agent of rot of olive drupes.</title>
        <authorList>
            <person name="Conti Taguali S."/>
            <person name="Riolo M."/>
            <person name="La Spada F."/>
            <person name="Cacciola S.O."/>
            <person name="Dionisio G."/>
        </authorList>
    </citation>
    <scope>NUCLEOTIDE SEQUENCE [LARGE SCALE GENOMIC DNA]</scope>
    <source>
        <strain evidence="1 2">VK10A</strain>
    </source>
</reference>
<organism evidence="1 2">
    <name type="scientific">Phytophthora oleae</name>
    <dbReference type="NCBI Taxonomy" id="2107226"/>
    <lineage>
        <taxon>Eukaryota</taxon>
        <taxon>Sar</taxon>
        <taxon>Stramenopiles</taxon>
        <taxon>Oomycota</taxon>
        <taxon>Peronosporomycetes</taxon>
        <taxon>Peronosporales</taxon>
        <taxon>Peronosporaceae</taxon>
        <taxon>Phytophthora</taxon>
    </lineage>
</organism>
<dbReference type="Proteomes" id="UP001632037">
    <property type="component" value="Unassembled WGS sequence"/>
</dbReference>
<dbReference type="EMBL" id="JBIMZQ010000006">
    <property type="protein sequence ID" value="KAL3670881.1"/>
    <property type="molecule type" value="Genomic_DNA"/>
</dbReference>
<keyword evidence="2" id="KW-1185">Reference proteome</keyword>
<evidence type="ECO:0000313" key="1">
    <source>
        <dbReference type="EMBL" id="KAL3670881.1"/>
    </source>
</evidence>
<sequence>MLKAAKTSSSSMKLALRLQADQLKRWITIGKDPDEIYKFYDLNYAAYTNTFSIENPDKVTRLLSTLATQFSDRPMIQILQAAEKFPSLEIVAAKLQLQQAEKIFSTGI</sequence>
<gene>
    <name evidence="1" type="ORF">V7S43_004066</name>
</gene>